<keyword evidence="2" id="KW-1185">Reference proteome</keyword>
<dbReference type="Gramene" id="C.cajan_03246.t">
    <property type="protein sequence ID" value="C.cajan_03246.t.cds1"/>
    <property type="gene ID" value="C.cajan_03246"/>
</dbReference>
<proteinExistence type="predicted"/>
<accession>A0A151SQF3</accession>
<sequence>MLLGLKISSAPMTGYATIDLASLVQRLLGITPPESMLVGGCLRMNWIDFHFSNISEHVYS</sequence>
<evidence type="ECO:0000313" key="1">
    <source>
        <dbReference type="EMBL" id="KYP57066.1"/>
    </source>
</evidence>
<dbReference type="AlphaFoldDB" id="A0A151SQF3"/>
<organism evidence="1 2">
    <name type="scientific">Cajanus cajan</name>
    <name type="common">Pigeon pea</name>
    <name type="synonym">Cajanus indicus</name>
    <dbReference type="NCBI Taxonomy" id="3821"/>
    <lineage>
        <taxon>Eukaryota</taxon>
        <taxon>Viridiplantae</taxon>
        <taxon>Streptophyta</taxon>
        <taxon>Embryophyta</taxon>
        <taxon>Tracheophyta</taxon>
        <taxon>Spermatophyta</taxon>
        <taxon>Magnoliopsida</taxon>
        <taxon>eudicotyledons</taxon>
        <taxon>Gunneridae</taxon>
        <taxon>Pentapetalae</taxon>
        <taxon>rosids</taxon>
        <taxon>fabids</taxon>
        <taxon>Fabales</taxon>
        <taxon>Fabaceae</taxon>
        <taxon>Papilionoideae</taxon>
        <taxon>50 kb inversion clade</taxon>
        <taxon>NPAAA clade</taxon>
        <taxon>indigoferoid/millettioid clade</taxon>
        <taxon>Phaseoleae</taxon>
        <taxon>Cajanus</taxon>
    </lineage>
</organism>
<protein>
    <recommendedName>
        <fullName evidence="3">Serine/threonine protein phosphatase 7 long form isogeny</fullName>
    </recommendedName>
</protein>
<dbReference type="EMBL" id="CM003613">
    <property type="protein sequence ID" value="KYP57066.1"/>
    <property type="molecule type" value="Genomic_DNA"/>
</dbReference>
<reference evidence="1 2" key="1">
    <citation type="journal article" date="2012" name="Nat. Biotechnol.">
        <title>Draft genome sequence of pigeonpea (Cajanus cajan), an orphan legume crop of resource-poor farmers.</title>
        <authorList>
            <person name="Varshney R.K."/>
            <person name="Chen W."/>
            <person name="Li Y."/>
            <person name="Bharti A.K."/>
            <person name="Saxena R.K."/>
            <person name="Schlueter J.A."/>
            <person name="Donoghue M.T."/>
            <person name="Azam S."/>
            <person name="Fan G."/>
            <person name="Whaley A.M."/>
            <person name="Farmer A.D."/>
            <person name="Sheridan J."/>
            <person name="Iwata A."/>
            <person name="Tuteja R."/>
            <person name="Penmetsa R.V."/>
            <person name="Wu W."/>
            <person name="Upadhyaya H.D."/>
            <person name="Yang S.P."/>
            <person name="Shah T."/>
            <person name="Saxena K.B."/>
            <person name="Michael T."/>
            <person name="McCombie W.R."/>
            <person name="Yang B."/>
            <person name="Zhang G."/>
            <person name="Yang H."/>
            <person name="Wang J."/>
            <person name="Spillane C."/>
            <person name="Cook D.R."/>
            <person name="May G.D."/>
            <person name="Xu X."/>
            <person name="Jackson S.A."/>
        </authorList>
    </citation>
    <scope>NUCLEOTIDE SEQUENCE [LARGE SCALE GENOMIC DNA]</scope>
    <source>
        <strain evidence="2">cv. Asha</strain>
    </source>
</reference>
<dbReference type="Proteomes" id="UP000075243">
    <property type="component" value="Chromosome 11"/>
</dbReference>
<evidence type="ECO:0000313" key="2">
    <source>
        <dbReference type="Proteomes" id="UP000075243"/>
    </source>
</evidence>
<evidence type="ECO:0008006" key="3">
    <source>
        <dbReference type="Google" id="ProtNLM"/>
    </source>
</evidence>
<gene>
    <name evidence="1" type="ORF">KK1_003320</name>
</gene>
<name>A0A151SQF3_CAJCA</name>